<feature type="compositionally biased region" description="Low complexity" evidence="1">
    <location>
        <begin position="186"/>
        <end position="198"/>
    </location>
</feature>
<dbReference type="AlphaFoldDB" id="A0A6A5R1E8"/>
<feature type="compositionally biased region" description="Low complexity" evidence="1">
    <location>
        <begin position="705"/>
        <end position="718"/>
    </location>
</feature>
<gene>
    <name evidence="3" type="ORF">BDU57DRAFT_535136</name>
</gene>
<organism evidence="3 4">
    <name type="scientific">Ampelomyces quisqualis</name>
    <name type="common">Powdery mildew agent</name>
    <dbReference type="NCBI Taxonomy" id="50730"/>
    <lineage>
        <taxon>Eukaryota</taxon>
        <taxon>Fungi</taxon>
        <taxon>Dikarya</taxon>
        <taxon>Ascomycota</taxon>
        <taxon>Pezizomycotina</taxon>
        <taxon>Dothideomycetes</taxon>
        <taxon>Pleosporomycetidae</taxon>
        <taxon>Pleosporales</taxon>
        <taxon>Pleosporineae</taxon>
        <taxon>Phaeosphaeriaceae</taxon>
        <taxon>Ampelomyces</taxon>
    </lineage>
</organism>
<reference evidence="3" key="1">
    <citation type="journal article" date="2020" name="Stud. Mycol.">
        <title>101 Dothideomycetes genomes: a test case for predicting lifestyles and emergence of pathogens.</title>
        <authorList>
            <person name="Haridas S."/>
            <person name="Albert R."/>
            <person name="Binder M."/>
            <person name="Bloem J."/>
            <person name="Labutti K."/>
            <person name="Salamov A."/>
            <person name="Andreopoulos B."/>
            <person name="Baker S."/>
            <person name="Barry K."/>
            <person name="Bills G."/>
            <person name="Bluhm B."/>
            <person name="Cannon C."/>
            <person name="Castanera R."/>
            <person name="Culley D."/>
            <person name="Daum C."/>
            <person name="Ezra D."/>
            <person name="Gonzalez J."/>
            <person name="Henrissat B."/>
            <person name="Kuo A."/>
            <person name="Liang C."/>
            <person name="Lipzen A."/>
            <person name="Lutzoni F."/>
            <person name="Magnuson J."/>
            <person name="Mondo S."/>
            <person name="Nolan M."/>
            <person name="Ohm R."/>
            <person name="Pangilinan J."/>
            <person name="Park H.-J."/>
            <person name="Ramirez L."/>
            <person name="Alfaro M."/>
            <person name="Sun H."/>
            <person name="Tritt A."/>
            <person name="Yoshinaga Y."/>
            <person name="Zwiers L.-H."/>
            <person name="Turgeon B."/>
            <person name="Goodwin S."/>
            <person name="Spatafora J."/>
            <person name="Crous P."/>
            <person name="Grigoriev I."/>
        </authorList>
    </citation>
    <scope>NUCLEOTIDE SEQUENCE</scope>
    <source>
        <strain evidence="3">HMLAC05119</strain>
    </source>
</reference>
<proteinExistence type="predicted"/>
<feature type="region of interest" description="Disordered" evidence="1">
    <location>
        <begin position="186"/>
        <end position="213"/>
    </location>
</feature>
<feature type="compositionally biased region" description="Pro residues" evidence="1">
    <location>
        <begin position="605"/>
        <end position="621"/>
    </location>
</feature>
<feature type="chain" id="PRO_5025580211" evidence="2">
    <location>
        <begin position="17"/>
        <end position="756"/>
    </location>
</feature>
<feature type="signal peptide" evidence="2">
    <location>
        <begin position="1"/>
        <end position="16"/>
    </location>
</feature>
<dbReference type="Proteomes" id="UP000800096">
    <property type="component" value="Unassembled WGS sequence"/>
</dbReference>
<feature type="compositionally biased region" description="Pro residues" evidence="1">
    <location>
        <begin position="629"/>
        <end position="656"/>
    </location>
</feature>
<evidence type="ECO:0000313" key="3">
    <source>
        <dbReference type="EMBL" id="KAF1921483.1"/>
    </source>
</evidence>
<keyword evidence="2" id="KW-0732">Signal</keyword>
<protein>
    <submittedName>
        <fullName evidence="3">Uncharacterized protein</fullName>
    </submittedName>
</protein>
<accession>A0A6A5R1E8</accession>
<keyword evidence="4" id="KW-1185">Reference proteome</keyword>
<dbReference type="OrthoDB" id="5414836at2759"/>
<feature type="compositionally biased region" description="Low complexity" evidence="1">
    <location>
        <begin position="682"/>
        <end position="698"/>
    </location>
</feature>
<feature type="region of interest" description="Disordered" evidence="1">
    <location>
        <begin position="582"/>
        <end position="718"/>
    </location>
</feature>
<evidence type="ECO:0000256" key="2">
    <source>
        <dbReference type="SAM" id="SignalP"/>
    </source>
</evidence>
<name>A0A6A5R1E8_AMPQU</name>
<dbReference type="EMBL" id="ML979132">
    <property type="protein sequence ID" value="KAF1921483.1"/>
    <property type="molecule type" value="Genomic_DNA"/>
</dbReference>
<sequence length="756" mass="78061">MRSFWLLLAIASLATAQENTTAQDLFAKARPSSTPVEATLVTQGISPYEDAGYGVTTTVTTTCTVTSVSTEICTSYITVSGPIITVNNTVTERTTSTENVTVVSLVPTTAISLVRTTAVSLVPTTSLVRTTVVSVSTTTSVFTSVSTLYSVVTVTQPGTTLISTSTYYQTVLRTVTGYISVTQTVPGPTRTVPGPTQTETIPGPTRTQTVPGPTVDRTRTIATTEVLTFNRTIIQTSVAISTRLSTFTVPAPTRVTTTTVQGPPRTVTTKLPPQITTQTVTETSVLPRVTVTTTLTLLGVMTTITTQLPASTVTSLIVATSTLPGTTVVTTLPGSITVVTTQLPATTFISNILVTSLLTTTEVIPTTTTLFQTVRPSVTSSPSPPVSCSRKCQIDVTAKRLVYPGTVVVSTTYVPTVTLDFFTNTAGSIIGTSLYTQALPTSASSAIVWDFLGVPLTWPTTYAAYATFNRFSVTPLPSACQTSNLSLALPSPTIWKPLVVVESEIPNPTLVAPTIIEYLNTLETVRAQLGGPIDGVACDPVVGPPGEDSTKSLGMQTSVATAPLVGATATRFVARAEPVLETSSPVANSTPPLPPQPPQTSAAPSLPPPPPSNTPLPPSQPPQTNAVPSLPPPPLSNTPLPPPPSATPQPSSPAPIPSRTLSPATSVPPASILPSGSSRADSVSQVPSPSRPVLSSVSLPPPILPSRSTTSSRISPNGSALLSSSSLPVFTGAAVLPTGEIIGWLVGAAGLGLGLL</sequence>
<evidence type="ECO:0000256" key="1">
    <source>
        <dbReference type="SAM" id="MobiDB-lite"/>
    </source>
</evidence>
<evidence type="ECO:0000313" key="4">
    <source>
        <dbReference type="Proteomes" id="UP000800096"/>
    </source>
</evidence>